<keyword evidence="2 3" id="KW-0378">Hydrolase</keyword>
<name>A0A7R6PM73_9BACT</name>
<evidence type="ECO:0000256" key="1">
    <source>
        <dbReference type="ARBA" id="ARBA00010759"/>
    </source>
</evidence>
<dbReference type="PANTHER" id="PTHR10458:SF22">
    <property type="entry name" value="PEPTIDE DEFORMYLASE"/>
    <property type="match status" value="1"/>
</dbReference>
<evidence type="ECO:0000256" key="2">
    <source>
        <dbReference type="HAMAP-Rule" id="MF_00163"/>
    </source>
</evidence>
<feature type="binding site" evidence="2">
    <location>
        <position position="92"/>
    </location>
    <ligand>
        <name>Fe cation</name>
        <dbReference type="ChEBI" id="CHEBI:24875"/>
    </ligand>
</feature>
<dbReference type="Proteomes" id="UP000595564">
    <property type="component" value="Chromosome"/>
</dbReference>
<reference evidence="3 4" key="1">
    <citation type="journal article" date="2012" name="Extremophiles">
        <title>Thermotomaculum hydrothermale gen. nov., sp. nov., a novel heterotrophic thermophile within the phylum Acidobacteria from a deep-sea hydrothermal vent chimney in the Southern Okinawa Trough.</title>
        <authorList>
            <person name="Izumi H."/>
            <person name="Nunoura T."/>
            <person name="Miyazaki M."/>
            <person name="Mino S."/>
            <person name="Toki T."/>
            <person name="Takai K."/>
            <person name="Sako Y."/>
            <person name="Sawabe T."/>
            <person name="Nakagawa S."/>
        </authorList>
    </citation>
    <scope>NUCLEOTIDE SEQUENCE [LARGE SCALE GENOMIC DNA]</scope>
    <source>
        <strain evidence="3 4">AC55</strain>
    </source>
</reference>
<dbReference type="RefSeq" id="WP_201326980.1">
    <property type="nucleotide sequence ID" value="NZ_AP017470.1"/>
</dbReference>
<gene>
    <name evidence="2 3" type="primary">def</name>
    <name evidence="3" type="ORF">TTHT_1145</name>
</gene>
<comment type="catalytic activity">
    <reaction evidence="2">
        <text>N-terminal N-formyl-L-methionyl-[peptide] + H2O = N-terminal L-methionyl-[peptide] + formate</text>
        <dbReference type="Rhea" id="RHEA:24420"/>
        <dbReference type="Rhea" id="RHEA-COMP:10639"/>
        <dbReference type="Rhea" id="RHEA-COMP:10640"/>
        <dbReference type="ChEBI" id="CHEBI:15377"/>
        <dbReference type="ChEBI" id="CHEBI:15740"/>
        <dbReference type="ChEBI" id="CHEBI:49298"/>
        <dbReference type="ChEBI" id="CHEBI:64731"/>
        <dbReference type="EC" id="3.5.1.88"/>
    </reaction>
</comment>
<dbReference type="NCBIfam" id="TIGR00079">
    <property type="entry name" value="pept_deformyl"/>
    <property type="match status" value="1"/>
</dbReference>
<protein>
    <recommendedName>
        <fullName evidence="2">Peptide deformylase</fullName>
        <shortName evidence="2">PDF</shortName>
        <ecNumber evidence="2">3.5.1.88</ecNumber>
    </recommendedName>
    <alternativeName>
        <fullName evidence="2">Polypeptide deformylase</fullName>
    </alternativeName>
</protein>
<feature type="binding site" evidence="2">
    <location>
        <position position="134"/>
    </location>
    <ligand>
        <name>Fe cation</name>
        <dbReference type="ChEBI" id="CHEBI:24875"/>
    </ligand>
</feature>
<proteinExistence type="inferred from homology"/>
<dbReference type="EMBL" id="AP017470">
    <property type="protein sequence ID" value="BBB32677.1"/>
    <property type="molecule type" value="Genomic_DNA"/>
</dbReference>
<dbReference type="Gene3D" id="3.90.45.10">
    <property type="entry name" value="Peptide deformylase"/>
    <property type="match status" value="1"/>
</dbReference>
<keyword evidence="2" id="KW-0648">Protein biosynthesis</keyword>
<evidence type="ECO:0000313" key="4">
    <source>
        <dbReference type="Proteomes" id="UP000595564"/>
    </source>
</evidence>
<feature type="active site" evidence="2">
    <location>
        <position position="135"/>
    </location>
</feature>
<dbReference type="PANTHER" id="PTHR10458">
    <property type="entry name" value="PEPTIDE DEFORMYLASE"/>
    <property type="match status" value="1"/>
</dbReference>
<dbReference type="Pfam" id="PF01327">
    <property type="entry name" value="Pep_deformylase"/>
    <property type="match status" value="1"/>
</dbReference>
<dbReference type="CDD" id="cd00487">
    <property type="entry name" value="Pep_deformylase"/>
    <property type="match status" value="1"/>
</dbReference>
<dbReference type="GO" id="GO:0042586">
    <property type="term" value="F:peptide deformylase activity"/>
    <property type="evidence" value="ECO:0007669"/>
    <property type="project" value="UniProtKB-UniRule"/>
</dbReference>
<dbReference type="HAMAP" id="MF_00163">
    <property type="entry name" value="Pep_deformylase"/>
    <property type="match status" value="1"/>
</dbReference>
<dbReference type="EC" id="3.5.1.88" evidence="2"/>
<dbReference type="KEGG" id="thyd:TTHT_1145"/>
<evidence type="ECO:0000313" key="3">
    <source>
        <dbReference type="EMBL" id="BBB32677.1"/>
    </source>
</evidence>
<dbReference type="InterPro" id="IPR036821">
    <property type="entry name" value="Peptide_deformylase_sf"/>
</dbReference>
<keyword evidence="2" id="KW-0408">Iron</keyword>
<feature type="binding site" evidence="2">
    <location>
        <position position="138"/>
    </location>
    <ligand>
        <name>Fe cation</name>
        <dbReference type="ChEBI" id="CHEBI:24875"/>
    </ligand>
</feature>
<comment type="similarity">
    <text evidence="1 2">Belongs to the polypeptide deformylase family.</text>
</comment>
<keyword evidence="4" id="KW-1185">Reference proteome</keyword>
<sequence>MKLPIVVYGDPVLEKKGEKIKEINEEIKKLVEDMYETMVAAPGIGLAAPQVGKSLQLAIIDLSAGENPEERLVLINPEIIEKEGLQKEEEGCLSFPGIFGFVERPEKVKVKYTDLDGNEKIIEGEGLLARALCHEIDHLNGELFIFKFAPVKRQLVMKKIKKLMKEGRWGY</sequence>
<dbReference type="GO" id="GO:0046872">
    <property type="term" value="F:metal ion binding"/>
    <property type="evidence" value="ECO:0007669"/>
    <property type="project" value="UniProtKB-KW"/>
</dbReference>
<dbReference type="GO" id="GO:0006412">
    <property type="term" value="P:translation"/>
    <property type="evidence" value="ECO:0007669"/>
    <property type="project" value="UniProtKB-UniRule"/>
</dbReference>
<accession>A0A7R6PM73</accession>
<keyword evidence="2" id="KW-0479">Metal-binding</keyword>
<comment type="function">
    <text evidence="2">Removes the formyl group from the N-terminal Met of newly synthesized proteins. Requires at least a dipeptide for an efficient rate of reaction. N-terminal L-methionine is a prerequisite for activity but the enzyme has broad specificity at other positions.</text>
</comment>
<dbReference type="AlphaFoldDB" id="A0A7R6PM73"/>
<comment type="cofactor">
    <cofactor evidence="2">
        <name>Fe(2+)</name>
        <dbReference type="ChEBI" id="CHEBI:29033"/>
    </cofactor>
    <text evidence="2">Binds 1 Fe(2+) ion.</text>
</comment>
<dbReference type="NCBIfam" id="NF001159">
    <property type="entry name" value="PRK00150.1-3"/>
    <property type="match status" value="1"/>
</dbReference>
<dbReference type="PRINTS" id="PR01576">
    <property type="entry name" value="PDEFORMYLASE"/>
</dbReference>
<organism evidence="3 4">
    <name type="scientific">Thermotomaculum hydrothermale</name>
    <dbReference type="NCBI Taxonomy" id="981385"/>
    <lineage>
        <taxon>Bacteria</taxon>
        <taxon>Pseudomonadati</taxon>
        <taxon>Acidobacteriota</taxon>
        <taxon>Holophagae</taxon>
        <taxon>Thermotomaculales</taxon>
        <taxon>Thermotomaculaceae</taxon>
        <taxon>Thermotomaculum</taxon>
    </lineage>
</organism>
<dbReference type="InterPro" id="IPR023635">
    <property type="entry name" value="Peptide_deformylase"/>
</dbReference>
<dbReference type="PIRSF" id="PIRSF004749">
    <property type="entry name" value="Pep_def"/>
    <property type="match status" value="1"/>
</dbReference>
<dbReference type="SUPFAM" id="SSF56420">
    <property type="entry name" value="Peptide deformylase"/>
    <property type="match status" value="1"/>
</dbReference>